<dbReference type="PANTHER" id="PTHR11728">
    <property type="entry name" value="GLYCEROL-3-PHOSPHATE DEHYDROGENASE"/>
    <property type="match status" value="1"/>
</dbReference>
<proteinExistence type="inferred from homology"/>
<reference evidence="9" key="1">
    <citation type="submission" date="2021-01" db="EMBL/GenBank/DDBJ databases">
        <authorList>
            <person name="Corre E."/>
            <person name="Pelletier E."/>
            <person name="Niang G."/>
            <person name="Scheremetjew M."/>
            <person name="Finn R."/>
            <person name="Kale V."/>
            <person name="Holt S."/>
            <person name="Cochrane G."/>
            <person name="Meng A."/>
            <person name="Brown T."/>
            <person name="Cohen L."/>
        </authorList>
    </citation>
    <scope>NUCLEOTIDE SEQUENCE</scope>
    <source>
        <strain evidence="9">SAG 36.94</strain>
    </source>
</reference>
<evidence type="ECO:0000256" key="6">
    <source>
        <dbReference type="RuleBase" id="RU361243"/>
    </source>
</evidence>
<evidence type="ECO:0000256" key="5">
    <source>
        <dbReference type="RuleBase" id="RU000437"/>
    </source>
</evidence>
<evidence type="ECO:0000313" key="9">
    <source>
        <dbReference type="EMBL" id="CAD9224883.1"/>
    </source>
</evidence>
<dbReference type="InterPro" id="IPR006109">
    <property type="entry name" value="G3P_DH_NAD-dep_C"/>
</dbReference>
<dbReference type="InterPro" id="IPR013328">
    <property type="entry name" value="6PGD_dom2"/>
</dbReference>
<dbReference type="InterPro" id="IPR036291">
    <property type="entry name" value="NAD(P)-bd_dom_sf"/>
</dbReference>
<evidence type="ECO:0000256" key="1">
    <source>
        <dbReference type="ARBA" id="ARBA00011009"/>
    </source>
</evidence>
<sequence>MIASLEGLRSAAGVDGDEIPREKVLEMIKELCETAGIPWTELLGRHMLHDISQRWEIPEDRALTLKEVVCVVDHFKSVPRHIARESAKVAVLGGGAFGTAMANALARRKYDVVILMRPEEQDHIHSINEKHINTMCFADVILEPTLRATMEAKEALEGCSLVCHAIPVQFSARFLKSIKEHIPPNAPIVSTSKGISVETLEYMDNIIESVMGDHPTAYLSGPSFAQGVLIGDPTIFTLASKKAEVARQVQEMLCSSDVKCYTTTDVTGVLVVSALKNVLAIALGLALGLGLGPNTQCALLARGWKDIRALCLAHGGSSDTLNGLSGLGDLTMTCFGGMSRNAKFGGFLAQGQSKEEALKSVGQVVEGLPTAGAISRLAKKLNVKIPVLHAVNEMLEGRLGPRDLISFIMALPFENEFA</sequence>
<dbReference type="InterPro" id="IPR006168">
    <property type="entry name" value="G3P_DH_NAD-dep"/>
</dbReference>
<evidence type="ECO:0000256" key="2">
    <source>
        <dbReference type="ARBA" id="ARBA00023002"/>
    </source>
</evidence>
<dbReference type="SUPFAM" id="SSF51735">
    <property type="entry name" value="NAD(P)-binding Rossmann-fold domains"/>
    <property type="match status" value="1"/>
</dbReference>
<feature type="domain" description="Glycerol-3-phosphate dehydrogenase NAD-dependent C-terminal" evidence="8">
    <location>
        <begin position="265"/>
        <end position="405"/>
    </location>
</feature>
<evidence type="ECO:0000256" key="3">
    <source>
        <dbReference type="ARBA" id="ARBA00023027"/>
    </source>
</evidence>
<dbReference type="GO" id="GO:0046168">
    <property type="term" value="P:glycerol-3-phosphate catabolic process"/>
    <property type="evidence" value="ECO:0007669"/>
    <property type="project" value="UniProtKB-UniRule"/>
</dbReference>
<dbReference type="EC" id="1.1.1.8" evidence="6"/>
<dbReference type="NCBIfam" id="NF000942">
    <property type="entry name" value="PRK00094.1-4"/>
    <property type="match status" value="1"/>
</dbReference>
<dbReference type="PROSITE" id="PS00957">
    <property type="entry name" value="NAD_G3PDH"/>
    <property type="match status" value="1"/>
</dbReference>
<dbReference type="PRINTS" id="PR00077">
    <property type="entry name" value="GPDHDRGNASE"/>
</dbReference>
<protein>
    <recommendedName>
        <fullName evidence="6">Glycerol-3-phosphate dehydrogenase [NAD(+)]</fullName>
        <ecNumber evidence="6">1.1.1.8</ecNumber>
    </recommendedName>
</protein>
<dbReference type="Gene3D" id="3.40.50.720">
    <property type="entry name" value="NAD(P)-binding Rossmann-like Domain"/>
    <property type="match status" value="1"/>
</dbReference>
<dbReference type="GO" id="GO:0141152">
    <property type="term" value="F:glycerol-3-phosphate dehydrogenase (NAD+) activity"/>
    <property type="evidence" value="ECO:0007669"/>
    <property type="project" value="UniProtKB-UniRule"/>
</dbReference>
<evidence type="ECO:0000259" key="8">
    <source>
        <dbReference type="Pfam" id="PF07479"/>
    </source>
</evidence>
<dbReference type="InterPro" id="IPR008927">
    <property type="entry name" value="6-PGluconate_DH-like_C_sf"/>
</dbReference>
<comment type="similarity">
    <text evidence="1 5">Belongs to the NAD-dependent glycerol-3-phosphate dehydrogenase family.</text>
</comment>
<dbReference type="PANTHER" id="PTHR11728:SF1">
    <property type="entry name" value="GLYCEROL-3-PHOSPHATE DEHYDROGENASE [NAD(+)] 2, CHLOROPLASTIC"/>
    <property type="match status" value="1"/>
</dbReference>
<dbReference type="Gene3D" id="1.10.1040.10">
    <property type="entry name" value="N-(1-d-carboxylethyl)-l-norvaline Dehydrogenase, domain 2"/>
    <property type="match status" value="1"/>
</dbReference>
<dbReference type="FunFam" id="3.40.50.720:FF:000019">
    <property type="entry name" value="Glycerol-3-phosphate dehydrogenase [NAD(P)+]"/>
    <property type="match status" value="1"/>
</dbReference>
<accession>A0A7S1T6M6</accession>
<organism evidence="9">
    <name type="scientific">Compsopogon caeruleus</name>
    <dbReference type="NCBI Taxonomy" id="31354"/>
    <lineage>
        <taxon>Eukaryota</taxon>
        <taxon>Rhodophyta</taxon>
        <taxon>Compsopogonophyceae</taxon>
        <taxon>Compsopogonales</taxon>
        <taxon>Compsopogonaceae</taxon>
        <taxon>Compsopogon</taxon>
    </lineage>
</organism>
<dbReference type="Pfam" id="PF01210">
    <property type="entry name" value="NAD_Gly3P_dh_N"/>
    <property type="match status" value="1"/>
</dbReference>
<comment type="catalytic activity">
    <reaction evidence="4 6">
        <text>sn-glycerol 3-phosphate + NAD(+) = dihydroxyacetone phosphate + NADH + H(+)</text>
        <dbReference type="Rhea" id="RHEA:11092"/>
        <dbReference type="ChEBI" id="CHEBI:15378"/>
        <dbReference type="ChEBI" id="CHEBI:57540"/>
        <dbReference type="ChEBI" id="CHEBI:57597"/>
        <dbReference type="ChEBI" id="CHEBI:57642"/>
        <dbReference type="ChEBI" id="CHEBI:57945"/>
        <dbReference type="EC" id="1.1.1.8"/>
    </reaction>
</comment>
<dbReference type="SUPFAM" id="SSF48179">
    <property type="entry name" value="6-phosphogluconate dehydrogenase C-terminal domain-like"/>
    <property type="match status" value="1"/>
</dbReference>
<dbReference type="AlphaFoldDB" id="A0A7S1T6M6"/>
<keyword evidence="2 5" id="KW-0560">Oxidoreductase</keyword>
<gene>
    <name evidence="9" type="ORF">CCAE0312_LOCUS1063</name>
</gene>
<dbReference type="Pfam" id="PF07479">
    <property type="entry name" value="NAD_Gly3P_dh_C"/>
    <property type="match status" value="1"/>
</dbReference>
<dbReference type="GO" id="GO:0005829">
    <property type="term" value="C:cytosol"/>
    <property type="evidence" value="ECO:0007669"/>
    <property type="project" value="TreeGrafter"/>
</dbReference>
<feature type="domain" description="Glycerol-3-phosphate dehydrogenase NAD-dependent N-terminal" evidence="7">
    <location>
        <begin position="88"/>
        <end position="245"/>
    </location>
</feature>
<dbReference type="GO" id="GO:0005975">
    <property type="term" value="P:carbohydrate metabolic process"/>
    <property type="evidence" value="ECO:0007669"/>
    <property type="project" value="InterPro"/>
</dbReference>
<dbReference type="GO" id="GO:0051287">
    <property type="term" value="F:NAD binding"/>
    <property type="evidence" value="ECO:0007669"/>
    <property type="project" value="UniProtKB-UniRule"/>
</dbReference>
<dbReference type="EMBL" id="HBGH01001990">
    <property type="protein sequence ID" value="CAD9224883.1"/>
    <property type="molecule type" value="Transcribed_RNA"/>
</dbReference>
<name>A0A7S1T6M6_9RHOD</name>
<evidence type="ECO:0000256" key="4">
    <source>
        <dbReference type="ARBA" id="ARBA00048683"/>
    </source>
</evidence>
<evidence type="ECO:0000259" key="7">
    <source>
        <dbReference type="Pfam" id="PF01210"/>
    </source>
</evidence>
<keyword evidence="3 5" id="KW-0520">NAD</keyword>
<dbReference type="NCBIfam" id="NF000940">
    <property type="entry name" value="PRK00094.1-2"/>
    <property type="match status" value="1"/>
</dbReference>
<dbReference type="InterPro" id="IPR011128">
    <property type="entry name" value="G3P_DH_NAD-dep_N"/>
</dbReference>
<dbReference type="HAMAP" id="MF_00394">
    <property type="entry name" value="NAD_Glyc3P_dehydrog"/>
    <property type="match status" value="1"/>
</dbReference>